<dbReference type="InterPro" id="IPR017871">
    <property type="entry name" value="ABC_transporter-like_CS"/>
</dbReference>
<comment type="caution">
    <text evidence="6">The sequence shown here is derived from an EMBL/GenBank/DDBJ whole genome shotgun (WGS) entry which is preliminary data.</text>
</comment>
<dbReference type="InterPro" id="IPR027417">
    <property type="entry name" value="P-loop_NTPase"/>
</dbReference>
<dbReference type="AlphaFoldDB" id="A0A5M6DIC6"/>
<evidence type="ECO:0000313" key="6">
    <source>
        <dbReference type="EMBL" id="KAA5546126.1"/>
    </source>
</evidence>
<keyword evidence="3" id="KW-0547">Nucleotide-binding</keyword>
<dbReference type="PANTHER" id="PTHR46743:SF2">
    <property type="entry name" value="TEICHOIC ACIDS EXPORT ATP-BINDING PROTEIN TAGH"/>
    <property type="match status" value="1"/>
</dbReference>
<dbReference type="SMART" id="SM00382">
    <property type="entry name" value="AAA"/>
    <property type="match status" value="1"/>
</dbReference>
<dbReference type="GO" id="GO:0016887">
    <property type="term" value="F:ATP hydrolysis activity"/>
    <property type="evidence" value="ECO:0007669"/>
    <property type="project" value="InterPro"/>
</dbReference>
<accession>A0A5M6DIC6</accession>
<dbReference type="InterPro" id="IPR015860">
    <property type="entry name" value="ABC_transpr_TagH-like"/>
</dbReference>
<protein>
    <submittedName>
        <fullName evidence="6">ABC transporter ATP-binding protein</fullName>
    </submittedName>
</protein>
<organism evidence="6 7">
    <name type="scientific">Roseiconus nitratireducens</name>
    <dbReference type="NCBI Taxonomy" id="2605748"/>
    <lineage>
        <taxon>Bacteria</taxon>
        <taxon>Pseudomonadati</taxon>
        <taxon>Planctomycetota</taxon>
        <taxon>Planctomycetia</taxon>
        <taxon>Pirellulales</taxon>
        <taxon>Pirellulaceae</taxon>
        <taxon>Roseiconus</taxon>
    </lineage>
</organism>
<proteinExistence type="inferred from homology"/>
<dbReference type="InterPro" id="IPR050683">
    <property type="entry name" value="Bact_Polysacc_Export_ATP-bd"/>
</dbReference>
<gene>
    <name evidence="6" type="ORF">FYK55_04310</name>
</gene>
<dbReference type="PANTHER" id="PTHR46743">
    <property type="entry name" value="TEICHOIC ACIDS EXPORT ATP-BINDING PROTEIN TAGH"/>
    <property type="match status" value="1"/>
</dbReference>
<dbReference type="RefSeq" id="WP_150075133.1">
    <property type="nucleotide sequence ID" value="NZ_VWOX01000002.1"/>
</dbReference>
<dbReference type="Pfam" id="PF00005">
    <property type="entry name" value="ABC_tran"/>
    <property type="match status" value="1"/>
</dbReference>
<dbReference type="InterPro" id="IPR003439">
    <property type="entry name" value="ABC_transporter-like_ATP-bd"/>
</dbReference>
<evidence type="ECO:0000259" key="5">
    <source>
        <dbReference type="PROSITE" id="PS50893"/>
    </source>
</evidence>
<dbReference type="CDD" id="cd03220">
    <property type="entry name" value="ABC_KpsT_Wzt"/>
    <property type="match status" value="1"/>
</dbReference>
<keyword evidence="7" id="KW-1185">Reference proteome</keyword>
<dbReference type="SUPFAM" id="SSF52540">
    <property type="entry name" value="P-loop containing nucleoside triphosphate hydrolases"/>
    <property type="match status" value="1"/>
</dbReference>
<dbReference type="Gene3D" id="3.40.50.300">
    <property type="entry name" value="P-loop containing nucleotide triphosphate hydrolases"/>
    <property type="match status" value="1"/>
</dbReference>
<sequence length="425" mass="46161">MSTITATNRERSTGALPLEAAANDDQVLVDVRGVRKKFCRSLKRSLWYGVKDIAGELVPASRPSASQPHDSSRSELRKDEFWAVDGVSFQLRRGECLGLIGHNGAGKTTLLKMLNGLIKPDGGQISMRGRVGALIALGAGFNPILSGRENIYVNAAVLGLSKRETEDKLDEIIDFTEIEEFIDSPVQSYSSGMQVRLGFAVATALDPDVLILDEVLAVGDATFRAKCFARIGKVLDRAAVIFVSHSESQVQRICNRGLFMSKGRPEYLGDTASALIAYRSSRTGQADDQRDWICGDDVRNATSGADKTHLKWGDKLVFRVNIVCDRPISVSNLYIQWHRQGIAFMESHHNVGLEAPIELNAGPNELLIESSPVHLAEGKYDVSFAAFASKGKQTVAHTYCAVEIQVEGPLGAGPAVQSPCTITCK</sequence>
<feature type="domain" description="ABC transporter" evidence="5">
    <location>
        <begin position="66"/>
        <end position="287"/>
    </location>
</feature>
<evidence type="ECO:0000256" key="2">
    <source>
        <dbReference type="ARBA" id="ARBA00022448"/>
    </source>
</evidence>
<evidence type="ECO:0000256" key="4">
    <source>
        <dbReference type="ARBA" id="ARBA00022840"/>
    </source>
</evidence>
<dbReference type="PROSITE" id="PS50893">
    <property type="entry name" value="ABC_TRANSPORTER_2"/>
    <property type="match status" value="1"/>
</dbReference>
<reference evidence="6 7" key="1">
    <citation type="submission" date="2019-08" db="EMBL/GenBank/DDBJ databases">
        <authorList>
            <person name="Dhanesh K."/>
            <person name="Kumar G."/>
            <person name="Sasikala C."/>
            <person name="Venkata Ramana C."/>
        </authorList>
    </citation>
    <scope>NUCLEOTIDE SEQUENCE [LARGE SCALE GENOMIC DNA]</scope>
    <source>
        <strain evidence="6 7">JC645</strain>
    </source>
</reference>
<dbReference type="PROSITE" id="PS00211">
    <property type="entry name" value="ABC_TRANSPORTER_1"/>
    <property type="match status" value="1"/>
</dbReference>
<comment type="similarity">
    <text evidence="1">Belongs to the ABC transporter superfamily.</text>
</comment>
<dbReference type="EMBL" id="VWOX01000002">
    <property type="protein sequence ID" value="KAA5546126.1"/>
    <property type="molecule type" value="Genomic_DNA"/>
</dbReference>
<evidence type="ECO:0000313" key="7">
    <source>
        <dbReference type="Proteomes" id="UP000324479"/>
    </source>
</evidence>
<dbReference type="GO" id="GO:0140359">
    <property type="term" value="F:ABC-type transporter activity"/>
    <property type="evidence" value="ECO:0007669"/>
    <property type="project" value="InterPro"/>
</dbReference>
<name>A0A5M6DIC6_9BACT</name>
<evidence type="ECO:0000256" key="3">
    <source>
        <dbReference type="ARBA" id="ARBA00022741"/>
    </source>
</evidence>
<keyword evidence="2" id="KW-0813">Transport</keyword>
<dbReference type="GO" id="GO:0016020">
    <property type="term" value="C:membrane"/>
    <property type="evidence" value="ECO:0007669"/>
    <property type="project" value="InterPro"/>
</dbReference>
<dbReference type="GO" id="GO:0005524">
    <property type="term" value="F:ATP binding"/>
    <property type="evidence" value="ECO:0007669"/>
    <property type="project" value="UniProtKB-KW"/>
</dbReference>
<dbReference type="InterPro" id="IPR003593">
    <property type="entry name" value="AAA+_ATPase"/>
</dbReference>
<dbReference type="Proteomes" id="UP000324479">
    <property type="component" value="Unassembled WGS sequence"/>
</dbReference>
<evidence type="ECO:0000256" key="1">
    <source>
        <dbReference type="ARBA" id="ARBA00005417"/>
    </source>
</evidence>
<keyword evidence="4 6" id="KW-0067">ATP-binding</keyword>